<name>A0AAD7QRP1_9ASCO</name>
<dbReference type="PANTHER" id="PTHR40260">
    <property type="entry name" value="BLR8190 PROTEIN"/>
    <property type="match status" value="1"/>
</dbReference>
<dbReference type="InterPro" id="IPR011008">
    <property type="entry name" value="Dimeric_a/b-barrel"/>
</dbReference>
<dbReference type="Gene3D" id="3.30.70.100">
    <property type="match status" value="1"/>
</dbReference>
<evidence type="ECO:0000256" key="1">
    <source>
        <dbReference type="ARBA" id="ARBA00005986"/>
    </source>
</evidence>
<dbReference type="InterPro" id="IPR009799">
    <property type="entry name" value="EthD_dom"/>
</dbReference>
<comment type="similarity">
    <text evidence="1">Belongs to the tpcK family.</text>
</comment>
<accession>A0AAD7QRP1</accession>
<comment type="caution">
    <text evidence="2">The sequence shown here is derived from an EMBL/GenBank/DDBJ whole genome shotgun (WGS) entry which is preliminary data.</text>
</comment>
<dbReference type="EMBL" id="JARPMG010000008">
    <property type="protein sequence ID" value="KAJ8098552.1"/>
    <property type="molecule type" value="Genomic_DNA"/>
</dbReference>
<dbReference type="Proteomes" id="UP001217417">
    <property type="component" value="Unassembled WGS sequence"/>
</dbReference>
<organism evidence="2 3">
    <name type="scientific">Lipomyces tetrasporus</name>
    <dbReference type="NCBI Taxonomy" id="54092"/>
    <lineage>
        <taxon>Eukaryota</taxon>
        <taxon>Fungi</taxon>
        <taxon>Dikarya</taxon>
        <taxon>Ascomycota</taxon>
        <taxon>Saccharomycotina</taxon>
        <taxon>Lipomycetes</taxon>
        <taxon>Lipomycetales</taxon>
        <taxon>Lipomycetaceae</taxon>
        <taxon>Lipomyces</taxon>
    </lineage>
</organism>
<dbReference type="RefSeq" id="XP_056042002.1">
    <property type="nucleotide sequence ID" value="XM_056188136.1"/>
</dbReference>
<dbReference type="NCBIfam" id="TIGR02118">
    <property type="entry name" value="EthD family reductase"/>
    <property type="match status" value="1"/>
</dbReference>
<reference evidence="2" key="1">
    <citation type="submission" date="2023-03" db="EMBL/GenBank/DDBJ databases">
        <title>Near-Complete genome sequence of Lipomyces tetrasporous NRRL Y-64009, an oleaginous yeast capable of growing on lignocellulosic hydrolysates.</title>
        <authorList>
            <consortium name="Lawrence Berkeley National Laboratory"/>
            <person name="Jagtap S.S."/>
            <person name="Liu J.-J."/>
            <person name="Walukiewicz H.E."/>
            <person name="Pangilinan J."/>
            <person name="Lipzen A."/>
            <person name="Ahrendt S."/>
            <person name="Koriabine M."/>
            <person name="Cobaugh K."/>
            <person name="Salamov A."/>
            <person name="Yoshinaga Y."/>
            <person name="Ng V."/>
            <person name="Daum C."/>
            <person name="Grigoriev I.V."/>
            <person name="Slininger P.J."/>
            <person name="Dien B.S."/>
            <person name="Jin Y.-S."/>
            <person name="Rao C.V."/>
        </authorList>
    </citation>
    <scope>NUCLEOTIDE SEQUENCE</scope>
    <source>
        <strain evidence="2">NRRL Y-64009</strain>
    </source>
</reference>
<dbReference type="AlphaFoldDB" id="A0AAD7QRP1"/>
<proteinExistence type="inferred from homology"/>
<keyword evidence="3" id="KW-1185">Reference proteome</keyword>
<gene>
    <name evidence="2" type="ORF">POJ06DRAFT_257348</name>
</gene>
<dbReference type="PANTHER" id="PTHR40260:SF2">
    <property type="entry name" value="BLR8190 PROTEIN"/>
    <property type="match status" value="1"/>
</dbReference>
<evidence type="ECO:0000313" key="2">
    <source>
        <dbReference type="EMBL" id="KAJ8098552.1"/>
    </source>
</evidence>
<dbReference type="GeneID" id="80883302"/>
<protein>
    <recommendedName>
        <fullName evidence="4">EthD domain-containing protein</fullName>
    </recommendedName>
</protein>
<sequence length="107" mass="12421">MTFNLTILYPNQDDIKFDMHYYLHTHMPLVERGWRSAGVLKWEVIEFGPRADSQKPPYRIANIMTWKDETSYTAASTGPTSWEYFEDIPQFSNRQPIFVSGKVVASG</sequence>
<dbReference type="SUPFAM" id="SSF54909">
    <property type="entry name" value="Dimeric alpha+beta barrel"/>
    <property type="match status" value="1"/>
</dbReference>
<evidence type="ECO:0000313" key="3">
    <source>
        <dbReference type="Proteomes" id="UP001217417"/>
    </source>
</evidence>
<evidence type="ECO:0008006" key="4">
    <source>
        <dbReference type="Google" id="ProtNLM"/>
    </source>
</evidence>
<dbReference type="GO" id="GO:0016491">
    <property type="term" value="F:oxidoreductase activity"/>
    <property type="evidence" value="ECO:0007669"/>
    <property type="project" value="InterPro"/>
</dbReference>